<comment type="caution">
    <text evidence="2">The sequence shown here is derived from an EMBL/GenBank/DDBJ whole genome shotgun (WGS) entry which is preliminary data.</text>
</comment>
<evidence type="ECO:0008006" key="4">
    <source>
        <dbReference type="Google" id="ProtNLM"/>
    </source>
</evidence>
<feature type="chain" id="PRO_5017568751" description="Secreted protein" evidence="1">
    <location>
        <begin position="23"/>
        <end position="987"/>
    </location>
</feature>
<keyword evidence="3" id="KW-1185">Reference proteome</keyword>
<dbReference type="OrthoDB" id="2588159at2759"/>
<reference evidence="2 3" key="1">
    <citation type="journal article" date="2018" name="IMA Fungus">
        <title>IMA Genome-F 9: Draft genome sequence of Annulohypoxylon stygium, Aspergillus mulundensis, Berkeleyomyces basicola (syn. Thielaviopsis basicola), Ceratocystis smalleyi, two Cercospora beticola strains, Coleophoma cylindrospora, Fusarium fracticaudum, Phialophora cf. hyalina, and Morchella septimelata.</title>
        <authorList>
            <person name="Wingfield B.D."/>
            <person name="Bills G.F."/>
            <person name="Dong Y."/>
            <person name="Huang W."/>
            <person name="Nel W.J."/>
            <person name="Swalarsk-Parry B.S."/>
            <person name="Vaghefi N."/>
            <person name="Wilken P.M."/>
            <person name="An Z."/>
            <person name="de Beer Z.W."/>
            <person name="De Vos L."/>
            <person name="Chen L."/>
            <person name="Duong T.A."/>
            <person name="Gao Y."/>
            <person name="Hammerbacher A."/>
            <person name="Kikkert J.R."/>
            <person name="Li Y."/>
            <person name="Li H."/>
            <person name="Li K."/>
            <person name="Li Q."/>
            <person name="Liu X."/>
            <person name="Ma X."/>
            <person name="Naidoo K."/>
            <person name="Pethybridge S.J."/>
            <person name="Sun J."/>
            <person name="Steenkamp E.T."/>
            <person name="van der Nest M.A."/>
            <person name="van Wyk S."/>
            <person name="Wingfield M.J."/>
            <person name="Xiong C."/>
            <person name="Yue Q."/>
            <person name="Zhang X."/>
        </authorList>
    </citation>
    <scope>NUCLEOTIDE SEQUENCE [LARGE SCALE GENOMIC DNA]</scope>
    <source>
        <strain evidence="2 3">BP6252</strain>
    </source>
</reference>
<keyword evidence="1" id="KW-0732">Signal</keyword>
<dbReference type="InterPro" id="IPR008979">
    <property type="entry name" value="Galactose-bd-like_sf"/>
</dbReference>
<evidence type="ECO:0000313" key="2">
    <source>
        <dbReference type="EMBL" id="RDW77799.1"/>
    </source>
</evidence>
<dbReference type="Pfam" id="PF17132">
    <property type="entry name" value="Glyco_hydro_106"/>
    <property type="match status" value="1"/>
</dbReference>
<dbReference type="InterPro" id="IPR053161">
    <property type="entry name" value="Ulvan_degrading_GH"/>
</dbReference>
<feature type="signal peptide" evidence="1">
    <location>
        <begin position="1"/>
        <end position="22"/>
    </location>
</feature>
<sequence>MGFWNYLHCFTIVLTLSPAILGLPSNHTNALTNAAIHSGTFLEPSSNIRPKFRYWLPDASVDPDIITSDIASIKEAGAGGIEFVPHYLYGGLDTQTTWEFSPNDWSIYGYGTEAYADIFRTVLQAVKANDILLDFAIGPSQGAGVPAEEGSDGLAWDLVGFNITQQPNSTFTGIIPGWGTGSLVSLATGLIIRKENQTRQQWSPYTGTSAVAYTASTIALDSLTDISDSVESNGTVSIYFPANSTGIEYKLWAAYLKHSDVRTVRPGNDPQNFIQNGSWAVDHFSPLGAKTTTDFLENHILVNGSKELLQQVGNYAWEDSVEISSTVHWTKDLPATFLAARGYSIKKYIPLLFHGNSGTFGAIAPEWWVTNEADEGLHYSDDYRTTLAELYGTYLGALNSWAHDFLDVQMSSQVSYNLPMDMLKSVPLVDVPECESLAFNNEIDSYRQFVGPANLAQKRVISSEVGAEIDLAYQVTMPSFLWAVKRSFAAGINQLVFHGSPYSGNYGNTTWPGYDAFSYLFSDMHQRHQPAWSSYSDILDFVSRGCFILQSGVPKRDFAFWSKQTSTNPQIPVVYQASDLIEAGYAYEYLSPDNFDLPLATVTNGVLAATGPAYQAMVIRGNDSLTVFGVEKLVEYAQQGLPIIFCGGLPSTLASYNESGSRYVIEALNQISQFSNVHIAAYEDSLASTLASVGIIPLTQVSANGSWFTYWRWDEINSTDYIFVYNDSPYSEGTIEFAATGIPYLFDAWTGSISAILNYTTTNTTTTIYFKLAEHQSIIVAFADAEIANIGLPPNRQHVEEYNNDVIEYVYSNDTLLGKQKLDPIIISNWSLTIEHWNPPTNLYDIDIVAVKSNYSFSLPYLTPWKELSGQEYVSGIGYYSANFSLSSQHAFVDFGAVVHTISLDVNGHRVPPLDITRARADITPYLNKNSTNLLEVQVSTPMYNGMGQIWSELMTAGSVNTVEYGTTQDYGLLNDVQIIPYNFIKV</sequence>
<dbReference type="EMBL" id="PDLM01000005">
    <property type="protein sequence ID" value="RDW77799.1"/>
    <property type="molecule type" value="Genomic_DNA"/>
</dbReference>
<dbReference type="STRING" id="1849047.A0A3D8RUQ1"/>
<evidence type="ECO:0000313" key="3">
    <source>
        <dbReference type="Proteomes" id="UP000256645"/>
    </source>
</evidence>
<evidence type="ECO:0000256" key="1">
    <source>
        <dbReference type="SAM" id="SignalP"/>
    </source>
</evidence>
<dbReference type="Gene3D" id="2.60.120.260">
    <property type="entry name" value="Galactose-binding domain-like"/>
    <property type="match status" value="1"/>
</dbReference>
<dbReference type="AlphaFoldDB" id="A0A3D8RUQ1"/>
<proteinExistence type="predicted"/>
<dbReference type="PANTHER" id="PTHR36848">
    <property type="entry name" value="DNA-BINDING PROTEIN (PUTATIVE SECRETED PROTEIN)-RELATED"/>
    <property type="match status" value="1"/>
</dbReference>
<accession>A0A3D8RUQ1</accession>
<organism evidence="2 3">
    <name type="scientific">Coleophoma cylindrospora</name>
    <dbReference type="NCBI Taxonomy" id="1849047"/>
    <lineage>
        <taxon>Eukaryota</taxon>
        <taxon>Fungi</taxon>
        <taxon>Dikarya</taxon>
        <taxon>Ascomycota</taxon>
        <taxon>Pezizomycotina</taxon>
        <taxon>Leotiomycetes</taxon>
        <taxon>Helotiales</taxon>
        <taxon>Dermateaceae</taxon>
        <taxon>Coleophoma</taxon>
    </lineage>
</organism>
<dbReference type="SUPFAM" id="SSF49785">
    <property type="entry name" value="Galactose-binding domain-like"/>
    <property type="match status" value="1"/>
</dbReference>
<gene>
    <name evidence="2" type="ORF">BP6252_05852</name>
</gene>
<dbReference type="Proteomes" id="UP000256645">
    <property type="component" value="Unassembled WGS sequence"/>
</dbReference>
<name>A0A3D8RUQ1_9HELO</name>
<protein>
    <recommendedName>
        <fullName evidence="4">Secreted protein</fullName>
    </recommendedName>
</protein>
<dbReference type="PANTHER" id="PTHR36848:SF2">
    <property type="entry name" value="SECRETED PROTEIN"/>
    <property type="match status" value="1"/>
</dbReference>